<feature type="transmembrane region" description="Helical" evidence="6">
    <location>
        <begin position="148"/>
        <end position="170"/>
    </location>
</feature>
<feature type="region of interest" description="Disordered" evidence="5">
    <location>
        <begin position="1"/>
        <end position="28"/>
    </location>
</feature>
<keyword evidence="9" id="KW-1185">Reference proteome</keyword>
<feature type="transmembrane region" description="Helical" evidence="6">
    <location>
        <begin position="440"/>
        <end position="459"/>
    </location>
</feature>
<evidence type="ECO:0000256" key="2">
    <source>
        <dbReference type="ARBA" id="ARBA00022692"/>
    </source>
</evidence>
<dbReference type="InterPro" id="IPR036259">
    <property type="entry name" value="MFS_trans_sf"/>
</dbReference>
<evidence type="ECO:0000259" key="7">
    <source>
        <dbReference type="PROSITE" id="PS50850"/>
    </source>
</evidence>
<gene>
    <name evidence="8" type="ORF">IF1G_10594</name>
</gene>
<feature type="transmembrane region" description="Helical" evidence="6">
    <location>
        <begin position="411"/>
        <end position="428"/>
    </location>
</feature>
<dbReference type="Pfam" id="PF07690">
    <property type="entry name" value="MFS_1"/>
    <property type="match status" value="1"/>
</dbReference>
<evidence type="ECO:0000256" key="5">
    <source>
        <dbReference type="SAM" id="MobiDB-lite"/>
    </source>
</evidence>
<dbReference type="InterPro" id="IPR011701">
    <property type="entry name" value="MFS"/>
</dbReference>
<dbReference type="OrthoDB" id="2241241at2759"/>
<name>A0A545UMF7_9HYPO</name>
<evidence type="ECO:0000256" key="4">
    <source>
        <dbReference type="ARBA" id="ARBA00023136"/>
    </source>
</evidence>
<comment type="caution">
    <text evidence="8">The sequence shown here is derived from an EMBL/GenBank/DDBJ whole genome shotgun (WGS) entry which is preliminary data.</text>
</comment>
<feature type="transmembrane region" description="Helical" evidence="6">
    <location>
        <begin position="54"/>
        <end position="73"/>
    </location>
</feature>
<dbReference type="PROSITE" id="PS50850">
    <property type="entry name" value="MFS"/>
    <property type="match status" value="1"/>
</dbReference>
<dbReference type="PANTHER" id="PTHR23501">
    <property type="entry name" value="MAJOR FACILITATOR SUPERFAMILY"/>
    <property type="match status" value="1"/>
</dbReference>
<dbReference type="GO" id="GO:0022857">
    <property type="term" value="F:transmembrane transporter activity"/>
    <property type="evidence" value="ECO:0007669"/>
    <property type="project" value="InterPro"/>
</dbReference>
<dbReference type="PANTHER" id="PTHR23501:SF55">
    <property type="entry name" value="SIDEROPHORE IRON TRANSPORTER, PUTATIVE (AFU_ORTHOLOGUE AFUA_3G03440)-RELATED"/>
    <property type="match status" value="1"/>
</dbReference>
<dbReference type="GO" id="GO:0005886">
    <property type="term" value="C:plasma membrane"/>
    <property type="evidence" value="ECO:0007669"/>
    <property type="project" value="TreeGrafter"/>
</dbReference>
<comment type="subcellular location">
    <subcellularLocation>
        <location evidence="1">Membrane</location>
        <topology evidence="1">Multi-pass membrane protein</topology>
    </subcellularLocation>
</comment>
<feature type="transmembrane region" description="Helical" evidence="6">
    <location>
        <begin position="93"/>
        <end position="113"/>
    </location>
</feature>
<feature type="transmembrane region" description="Helical" evidence="6">
    <location>
        <begin position="341"/>
        <end position="359"/>
    </location>
</feature>
<evidence type="ECO:0000256" key="1">
    <source>
        <dbReference type="ARBA" id="ARBA00004141"/>
    </source>
</evidence>
<feature type="transmembrane region" description="Helical" evidence="6">
    <location>
        <begin position="125"/>
        <end position="142"/>
    </location>
</feature>
<keyword evidence="2 6" id="KW-0812">Transmembrane</keyword>
<accession>A0A545UMF7</accession>
<evidence type="ECO:0000313" key="9">
    <source>
        <dbReference type="Proteomes" id="UP000315783"/>
    </source>
</evidence>
<dbReference type="Gene3D" id="1.20.1250.20">
    <property type="entry name" value="MFS general substrate transporter like domains"/>
    <property type="match status" value="2"/>
</dbReference>
<dbReference type="Proteomes" id="UP000315783">
    <property type="component" value="Unassembled WGS sequence"/>
</dbReference>
<sequence>MSEKQMKSPITDTLHSDGHAASDRSIDLRKTTSSQNPAVVLHTRADYLTTSRPNVYTCLVISGAFVILLLNSLQMTVVSSLAPYVTSAFDSHSLLPVTTLVSSIVTGVMQLPLSRAIDRYGRPQGLVAMIFLDVLGLAIMATCTNVKAYAAAQVLYIVGADGIIYVVRVFAMDKVDVKARSLVYGLSLYTYFITPFAGPALAQAYYKAGIWRWCFGSIALIIPGVSGLLISLFVWNERKHRTTCQSKASLQEVKEQNSILQTAWSHAIDLDVIGVLLACFGLGLVLLPLSLATKGMSEWASPTTISMVVVGVLCLVALVIYEARFAPRSFVDFGLVRDRTAWGACLCIGGQSLSLYMWWSYYTSFLQVVHFQSIKNAGYILNTHQIGSGIFSILTGLALKYTHRFKAVNAVGVALTTLGTGLMIYFSLPDSSFGGVLASHILIAISSGMLAASEVAAVLNDTDDDTFSMRIAVLFLFAWVGSAIGSTIAAPLWRSRFPYLLEKYLPDDIKPQAQHIYGSISAQLSYARGTPGRDAIIKAMTETWKIMSIAGTATLVMAWVGVLLLREGRPNGKGSV</sequence>
<protein>
    <submittedName>
        <fullName evidence="8">Siderochrome-iron transporter</fullName>
    </submittedName>
</protein>
<dbReference type="AlphaFoldDB" id="A0A545UMF7"/>
<feature type="transmembrane region" description="Helical" evidence="6">
    <location>
        <begin position="210"/>
        <end position="235"/>
    </location>
</feature>
<feature type="transmembrane region" description="Helical" evidence="6">
    <location>
        <begin position="379"/>
        <end position="399"/>
    </location>
</feature>
<evidence type="ECO:0000313" key="8">
    <source>
        <dbReference type="EMBL" id="TQV90642.1"/>
    </source>
</evidence>
<dbReference type="EMBL" id="SPUK01000024">
    <property type="protein sequence ID" value="TQV90642.1"/>
    <property type="molecule type" value="Genomic_DNA"/>
</dbReference>
<feature type="transmembrane region" description="Helical" evidence="6">
    <location>
        <begin position="471"/>
        <end position="493"/>
    </location>
</feature>
<feature type="transmembrane region" description="Helical" evidence="6">
    <location>
        <begin position="546"/>
        <end position="565"/>
    </location>
</feature>
<feature type="transmembrane region" description="Helical" evidence="6">
    <location>
        <begin position="272"/>
        <end position="293"/>
    </location>
</feature>
<dbReference type="InterPro" id="IPR020846">
    <property type="entry name" value="MFS_dom"/>
</dbReference>
<keyword evidence="4 6" id="KW-0472">Membrane</keyword>
<organism evidence="8 9">
    <name type="scientific">Cordyceps javanica</name>
    <dbReference type="NCBI Taxonomy" id="43265"/>
    <lineage>
        <taxon>Eukaryota</taxon>
        <taxon>Fungi</taxon>
        <taxon>Dikarya</taxon>
        <taxon>Ascomycota</taxon>
        <taxon>Pezizomycotina</taxon>
        <taxon>Sordariomycetes</taxon>
        <taxon>Hypocreomycetidae</taxon>
        <taxon>Hypocreales</taxon>
        <taxon>Cordycipitaceae</taxon>
        <taxon>Cordyceps</taxon>
    </lineage>
</organism>
<feature type="transmembrane region" description="Helical" evidence="6">
    <location>
        <begin position="182"/>
        <end position="204"/>
    </location>
</feature>
<keyword evidence="3 6" id="KW-1133">Transmembrane helix</keyword>
<feature type="compositionally biased region" description="Basic and acidic residues" evidence="5">
    <location>
        <begin position="14"/>
        <end position="28"/>
    </location>
</feature>
<evidence type="ECO:0000256" key="3">
    <source>
        <dbReference type="ARBA" id="ARBA00022989"/>
    </source>
</evidence>
<proteinExistence type="predicted"/>
<feature type="domain" description="Major facilitator superfamily (MFS) profile" evidence="7">
    <location>
        <begin position="60"/>
        <end position="569"/>
    </location>
</feature>
<reference evidence="8 9" key="1">
    <citation type="journal article" date="2019" name="Appl. Microbiol. Biotechnol.">
        <title>Genome sequence of Isaria javanica and comparative genome analysis insights into family S53 peptidase evolution in fungal entomopathogens.</title>
        <authorList>
            <person name="Lin R."/>
            <person name="Zhang X."/>
            <person name="Xin B."/>
            <person name="Zou M."/>
            <person name="Gao Y."/>
            <person name="Qin F."/>
            <person name="Hu Q."/>
            <person name="Xie B."/>
            <person name="Cheng X."/>
        </authorList>
    </citation>
    <scope>NUCLEOTIDE SEQUENCE [LARGE SCALE GENOMIC DNA]</scope>
    <source>
        <strain evidence="8 9">IJ1G</strain>
    </source>
</reference>
<evidence type="ECO:0000256" key="6">
    <source>
        <dbReference type="SAM" id="Phobius"/>
    </source>
</evidence>
<dbReference type="SUPFAM" id="SSF103473">
    <property type="entry name" value="MFS general substrate transporter"/>
    <property type="match status" value="1"/>
</dbReference>
<feature type="transmembrane region" description="Helical" evidence="6">
    <location>
        <begin position="299"/>
        <end position="321"/>
    </location>
</feature>